<dbReference type="Pfam" id="PF08511">
    <property type="entry name" value="COQ9"/>
    <property type="match status" value="1"/>
</dbReference>
<accession>A0A1E7QK10</accession>
<dbReference type="EMBL" id="MJMG01000008">
    <property type="protein sequence ID" value="OEY86554.1"/>
    <property type="molecule type" value="Genomic_DNA"/>
</dbReference>
<dbReference type="GO" id="GO:0008289">
    <property type="term" value="F:lipid binding"/>
    <property type="evidence" value="ECO:0007669"/>
    <property type="project" value="UniProtKB-KW"/>
</dbReference>
<comment type="similarity">
    <text evidence="2">Belongs to the COQ9 family.</text>
</comment>
<sequence length="198" mass="23441">MQDYDIKLIINRLIEGVQCNGISDTALLKACVELDLKNSFCKFQNGIYSALEYMEKDLIHSVEIDLQNFDLENMAVRERVKLAMKLHLANYAKLPNYREFLKNLFLFAMLPKNTYFSNKLLYRIVSSIWYAIYDQSTDFNYYTKRVILAGVYLSTTFFFINDYSDDFTDTLLFLDKRIDNVMTFQQIKSYVMKNIFKV</sequence>
<dbReference type="Proteomes" id="UP000175679">
    <property type="component" value="Unassembled WGS sequence"/>
</dbReference>
<evidence type="ECO:0000256" key="5">
    <source>
        <dbReference type="ARBA" id="ARBA00023121"/>
    </source>
</evidence>
<evidence type="ECO:0000256" key="1">
    <source>
        <dbReference type="ARBA" id="ARBA00004749"/>
    </source>
</evidence>
<name>A0A1E7QK10_WOLPI</name>
<evidence type="ECO:0000256" key="3">
    <source>
        <dbReference type="ARBA" id="ARBA00022688"/>
    </source>
</evidence>
<feature type="domain" description="COQ9 C-terminal" evidence="7">
    <location>
        <begin position="118"/>
        <end position="185"/>
    </location>
</feature>
<evidence type="ECO:0000256" key="2">
    <source>
        <dbReference type="ARBA" id="ARBA00010766"/>
    </source>
</evidence>
<dbReference type="AlphaFoldDB" id="A0A1E7QK10"/>
<dbReference type="InterPro" id="IPR013718">
    <property type="entry name" value="COQ9_C"/>
</dbReference>
<keyword evidence="9" id="KW-1185">Reference proteome</keyword>
<keyword evidence="5" id="KW-0446">Lipid-binding</keyword>
<proteinExistence type="inferred from homology"/>
<protein>
    <submittedName>
        <fullName evidence="8">TetR family transcriptional regulator</fullName>
    </submittedName>
</protein>
<dbReference type="PANTHER" id="PTHR21427:SF19">
    <property type="entry name" value="UBIQUINONE BIOSYNTHESIS PROTEIN COQ9, MITOCHONDRIAL"/>
    <property type="match status" value="1"/>
</dbReference>
<evidence type="ECO:0000259" key="7">
    <source>
        <dbReference type="Pfam" id="PF08511"/>
    </source>
</evidence>
<dbReference type="InterPro" id="IPR012762">
    <property type="entry name" value="Ubiq_biosynth_COQ9"/>
</dbReference>
<gene>
    <name evidence="8" type="ORF">BIY23_03245</name>
</gene>
<comment type="function">
    <text evidence="6">Membrane-associated protein that warps the membrane surface to access and bind aromatic isoprenes with high specificity, including ubiquinone (CoQ) isoprene intermediates and presents them directly to COQ7, therefore facilitating the COQ7-mediated hydroxylase step. Participates in the biosynthesis of coenzyme Q, also named ubiquinone, an essential lipid-soluble electron transporter for aerobic cellular respiration.</text>
</comment>
<evidence type="ECO:0000256" key="6">
    <source>
        <dbReference type="ARBA" id="ARBA00058104"/>
    </source>
</evidence>
<dbReference type="PANTHER" id="PTHR21427">
    <property type="entry name" value="UBIQUINONE BIOSYNTHESIS PROTEIN COQ9, MITOCHONDRIAL"/>
    <property type="match status" value="1"/>
</dbReference>
<keyword evidence="3" id="KW-0831">Ubiquinone biosynthesis</keyword>
<evidence type="ECO:0000313" key="9">
    <source>
        <dbReference type="Proteomes" id="UP000175679"/>
    </source>
</evidence>
<keyword evidence="4" id="KW-0809">Transit peptide</keyword>
<dbReference type="Gene3D" id="1.10.357.10">
    <property type="entry name" value="Tetracycline Repressor, domain 2"/>
    <property type="match status" value="1"/>
</dbReference>
<reference evidence="8 9" key="1">
    <citation type="submission" date="2016-09" db="EMBL/GenBank/DDBJ databases">
        <title>Genomic evidence for plant-parasitic nematodes as the earliest Wolbachia hosts.</title>
        <authorList>
            <person name="Brown A.M."/>
            <person name="Wasala S.K."/>
            <person name="Howe D.K."/>
            <person name="Peetz A.B."/>
            <person name="Zasada I.A."/>
            <person name="Denver D.R."/>
        </authorList>
    </citation>
    <scope>NUCLEOTIDE SEQUENCE [LARGE SCALE GENOMIC DNA]</scope>
    <source>
        <strain evidence="9">wPpe</strain>
    </source>
</reference>
<dbReference type="OrthoDB" id="7201143at2"/>
<dbReference type="RefSeq" id="WP_070065170.1">
    <property type="nucleotide sequence ID" value="NZ_MJMG01000008.1"/>
</dbReference>
<dbReference type="GO" id="GO:0006744">
    <property type="term" value="P:ubiquinone biosynthetic process"/>
    <property type="evidence" value="ECO:0007669"/>
    <property type="project" value="UniProtKB-KW"/>
</dbReference>
<comment type="pathway">
    <text evidence="1">Cofactor biosynthesis; ubiquinone biosynthesis.</text>
</comment>
<organism evidence="8 9">
    <name type="scientific">Wolbachia pipientis</name>
    <dbReference type="NCBI Taxonomy" id="955"/>
    <lineage>
        <taxon>Bacteria</taxon>
        <taxon>Pseudomonadati</taxon>
        <taxon>Pseudomonadota</taxon>
        <taxon>Alphaproteobacteria</taxon>
        <taxon>Rickettsiales</taxon>
        <taxon>Anaplasmataceae</taxon>
        <taxon>Wolbachieae</taxon>
        <taxon>Wolbachia</taxon>
    </lineage>
</organism>
<evidence type="ECO:0000313" key="8">
    <source>
        <dbReference type="EMBL" id="OEY86554.1"/>
    </source>
</evidence>
<comment type="caution">
    <text evidence="8">The sequence shown here is derived from an EMBL/GenBank/DDBJ whole genome shotgun (WGS) entry which is preliminary data.</text>
</comment>
<evidence type="ECO:0000256" key="4">
    <source>
        <dbReference type="ARBA" id="ARBA00022946"/>
    </source>
</evidence>
<dbReference type="NCBIfam" id="TIGR02396">
    <property type="entry name" value="diverge_rpsU"/>
    <property type="match status" value="1"/>
</dbReference>